<dbReference type="InterPro" id="IPR009003">
    <property type="entry name" value="Peptidase_S1_PA"/>
</dbReference>
<feature type="signal peptide" evidence="10">
    <location>
        <begin position="1"/>
        <end position="23"/>
    </location>
</feature>
<evidence type="ECO:0000256" key="1">
    <source>
        <dbReference type="ARBA" id="ARBA00004613"/>
    </source>
</evidence>
<dbReference type="CDD" id="cd00190">
    <property type="entry name" value="Tryp_SPc"/>
    <property type="match status" value="1"/>
</dbReference>
<keyword evidence="2" id="KW-0964">Secreted</keyword>
<evidence type="ECO:0000256" key="10">
    <source>
        <dbReference type="SAM" id="SignalP"/>
    </source>
</evidence>
<reference evidence="12 13" key="1">
    <citation type="submission" date="2020-04" db="EMBL/GenBank/DDBJ databases">
        <authorList>
            <person name="Wallbank WR R."/>
            <person name="Pardo Diaz C."/>
            <person name="Kozak K."/>
            <person name="Martin S."/>
            <person name="Jiggins C."/>
            <person name="Moest M."/>
            <person name="Warren A I."/>
            <person name="Byers J.R.P. K."/>
            <person name="Montejo-Kovacevich G."/>
            <person name="Yen C E."/>
        </authorList>
    </citation>
    <scope>NUCLEOTIDE SEQUENCE [LARGE SCALE GENOMIC DNA]</scope>
</reference>
<proteinExistence type="predicted"/>
<dbReference type="GO" id="GO:0005576">
    <property type="term" value="C:extracellular region"/>
    <property type="evidence" value="ECO:0007669"/>
    <property type="project" value="UniProtKB-SubCell"/>
</dbReference>
<evidence type="ECO:0000256" key="2">
    <source>
        <dbReference type="ARBA" id="ARBA00022525"/>
    </source>
</evidence>
<keyword evidence="3" id="KW-0645">Protease</keyword>
<keyword evidence="4 10" id="KW-0732">Signal</keyword>
<keyword evidence="6" id="KW-0720">Serine protease</keyword>
<dbReference type="PANTHER" id="PTHR24260">
    <property type="match status" value="1"/>
</dbReference>
<dbReference type="PRINTS" id="PR00722">
    <property type="entry name" value="CHYMOTRYPSIN"/>
</dbReference>
<dbReference type="OrthoDB" id="6500128at2759"/>
<feature type="chain" id="PRO_5035727570" description="Peptidase S1 domain-containing protein" evidence="10">
    <location>
        <begin position="24"/>
        <end position="528"/>
    </location>
</feature>
<organism evidence="12 13">
    <name type="scientific">Arctia plantaginis</name>
    <name type="common">Wood tiger moth</name>
    <name type="synonym">Phalaena plantaginis</name>
    <dbReference type="NCBI Taxonomy" id="874455"/>
    <lineage>
        <taxon>Eukaryota</taxon>
        <taxon>Metazoa</taxon>
        <taxon>Ecdysozoa</taxon>
        <taxon>Arthropoda</taxon>
        <taxon>Hexapoda</taxon>
        <taxon>Insecta</taxon>
        <taxon>Pterygota</taxon>
        <taxon>Neoptera</taxon>
        <taxon>Endopterygota</taxon>
        <taxon>Lepidoptera</taxon>
        <taxon>Glossata</taxon>
        <taxon>Ditrysia</taxon>
        <taxon>Noctuoidea</taxon>
        <taxon>Erebidae</taxon>
        <taxon>Arctiinae</taxon>
        <taxon>Arctia</taxon>
    </lineage>
</organism>
<dbReference type="Pfam" id="PF00089">
    <property type="entry name" value="Trypsin"/>
    <property type="match status" value="1"/>
</dbReference>
<feature type="region of interest" description="Disordered" evidence="9">
    <location>
        <begin position="232"/>
        <end position="265"/>
    </location>
</feature>
<name>A0A8S1AAG7_ARCPL</name>
<dbReference type="InterPro" id="IPR018114">
    <property type="entry name" value="TRYPSIN_HIS"/>
</dbReference>
<evidence type="ECO:0000256" key="7">
    <source>
        <dbReference type="ARBA" id="ARBA00023145"/>
    </source>
</evidence>
<dbReference type="PANTHER" id="PTHR24260:SF143">
    <property type="entry name" value="SERINE PROTEASE GD-LIKE PROTEIN"/>
    <property type="match status" value="1"/>
</dbReference>
<accession>A0A8S1AAG7</accession>
<dbReference type="PROSITE" id="PS00134">
    <property type="entry name" value="TRYPSIN_HIS"/>
    <property type="match status" value="1"/>
</dbReference>
<keyword evidence="7" id="KW-0865">Zymogen</keyword>
<dbReference type="SUPFAM" id="SSF50494">
    <property type="entry name" value="Trypsin-like serine proteases"/>
    <property type="match status" value="1"/>
</dbReference>
<evidence type="ECO:0000256" key="3">
    <source>
        <dbReference type="ARBA" id="ARBA00022670"/>
    </source>
</evidence>
<dbReference type="Proteomes" id="UP000494256">
    <property type="component" value="Unassembled WGS sequence"/>
</dbReference>
<dbReference type="EMBL" id="CADEBD010000327">
    <property type="protein sequence ID" value="CAB3245783.1"/>
    <property type="molecule type" value="Genomic_DNA"/>
</dbReference>
<evidence type="ECO:0000256" key="4">
    <source>
        <dbReference type="ARBA" id="ARBA00022729"/>
    </source>
</evidence>
<dbReference type="AlphaFoldDB" id="A0A8S1AAG7"/>
<dbReference type="InterPro" id="IPR051333">
    <property type="entry name" value="CLIP_Serine_Protease"/>
</dbReference>
<evidence type="ECO:0000256" key="8">
    <source>
        <dbReference type="ARBA" id="ARBA00023157"/>
    </source>
</evidence>
<dbReference type="Gene3D" id="2.40.10.10">
    <property type="entry name" value="Trypsin-like serine proteases"/>
    <property type="match status" value="1"/>
</dbReference>
<protein>
    <recommendedName>
        <fullName evidence="11">Peptidase S1 domain-containing protein</fullName>
    </recommendedName>
</protein>
<evidence type="ECO:0000256" key="9">
    <source>
        <dbReference type="SAM" id="MobiDB-lite"/>
    </source>
</evidence>
<dbReference type="InterPro" id="IPR001254">
    <property type="entry name" value="Trypsin_dom"/>
</dbReference>
<dbReference type="InterPro" id="IPR043504">
    <property type="entry name" value="Peptidase_S1_PA_chymotrypsin"/>
</dbReference>
<comment type="subcellular location">
    <subcellularLocation>
        <location evidence="1">Secreted</location>
    </subcellularLocation>
</comment>
<dbReference type="InterPro" id="IPR031986">
    <property type="entry name" value="GD_N"/>
</dbReference>
<dbReference type="GO" id="GO:0006508">
    <property type="term" value="P:proteolysis"/>
    <property type="evidence" value="ECO:0007669"/>
    <property type="project" value="UniProtKB-KW"/>
</dbReference>
<gene>
    <name evidence="12" type="ORF">APLA_LOCUS11242</name>
</gene>
<dbReference type="GO" id="GO:0004252">
    <property type="term" value="F:serine-type endopeptidase activity"/>
    <property type="evidence" value="ECO:0007669"/>
    <property type="project" value="InterPro"/>
</dbReference>
<dbReference type="SMART" id="SM00020">
    <property type="entry name" value="Tryp_SPc"/>
    <property type="match status" value="1"/>
</dbReference>
<keyword evidence="5" id="KW-0378">Hydrolase</keyword>
<evidence type="ECO:0000313" key="12">
    <source>
        <dbReference type="EMBL" id="CAB3245783.1"/>
    </source>
</evidence>
<evidence type="ECO:0000313" key="13">
    <source>
        <dbReference type="Proteomes" id="UP000494256"/>
    </source>
</evidence>
<feature type="domain" description="Peptidase S1" evidence="11">
    <location>
        <begin position="276"/>
        <end position="523"/>
    </location>
</feature>
<dbReference type="FunFam" id="2.40.10.10:FF:000146">
    <property type="entry name" value="Serine protease 53"/>
    <property type="match status" value="1"/>
</dbReference>
<evidence type="ECO:0000256" key="6">
    <source>
        <dbReference type="ARBA" id="ARBA00022825"/>
    </source>
</evidence>
<evidence type="ECO:0000256" key="5">
    <source>
        <dbReference type="ARBA" id="ARBA00022801"/>
    </source>
</evidence>
<comment type="caution">
    <text evidence="12">The sequence shown here is derived from an EMBL/GenBank/DDBJ whole genome shotgun (WGS) entry which is preliminary data.</text>
</comment>
<evidence type="ECO:0000259" key="11">
    <source>
        <dbReference type="PROSITE" id="PS50240"/>
    </source>
</evidence>
<dbReference type="Pfam" id="PF16030">
    <property type="entry name" value="GD_N"/>
    <property type="match status" value="1"/>
</dbReference>
<dbReference type="PROSITE" id="PS50240">
    <property type="entry name" value="TRYPSIN_DOM"/>
    <property type="match status" value="1"/>
</dbReference>
<dbReference type="InterPro" id="IPR001314">
    <property type="entry name" value="Peptidase_S1A"/>
</dbReference>
<sequence length="528" mass="58765">MAKFNLLCSLILVLVLNKGLVYNQSVQTETCPDIFTRDGSRIYGTIVLRGTNPVSQLELQASFSVVGYLTDYGRIEIENPMYALQNYNRGLPIQYRVYLPVEVDVDVSSQIPIVTEITVNGKPICNGPKLIPRQNQVITNFNLKQTSYLKRTGEQFGVGRPQLNQNDQLGGSLVDVQETPIRGTDEDLLNSLFNFQRNPAVQEIPVTRPARPLSSLRPLTPQKADPESYIPYFPREETTEPPQPVTTPRLTQRQPELDSSIECGTRSSGNDRLALVYNGRNYMRGDLPWLVAIYRKKGNSLSFICGGTLVSNRHVVTAAHCMRHGNERTEINDIVVKVGVHRLDDWGDEITVTRTLIDAKIHESFNATSLQNDILVLTFTKQVKFNAFIRPACLWNGDSSLEHIVGASGTVAGWGAQINQGAGIGEPQLVNVPIVRMETCRSSNIAFYKITSDKSFCAGDRRGSGPCSGDSGGGFYLLDGGKWRLRGIVSFSLRAQDGSCDLKDYVVFTDTAKYLPWIRQVLSKEYFD</sequence>
<keyword evidence="8" id="KW-1015">Disulfide bond</keyword>